<name>A0A3P8U0G2_AMPPE</name>
<evidence type="ECO:0000313" key="4">
    <source>
        <dbReference type="Proteomes" id="UP000265080"/>
    </source>
</evidence>
<reference evidence="3" key="2">
    <citation type="submission" date="2025-08" db="UniProtKB">
        <authorList>
            <consortium name="Ensembl"/>
        </authorList>
    </citation>
    <scope>IDENTIFICATION</scope>
</reference>
<evidence type="ECO:0000256" key="2">
    <source>
        <dbReference type="SAM" id="SignalP"/>
    </source>
</evidence>
<reference evidence="3 4" key="1">
    <citation type="submission" date="2018-03" db="EMBL/GenBank/DDBJ databases">
        <title>Finding Nemo's genes: A chromosome-scale reference assembly of the genome of the orange clownfish Amphiprion percula.</title>
        <authorList>
            <person name="Lehmann R."/>
        </authorList>
    </citation>
    <scope>NUCLEOTIDE SEQUENCE</scope>
</reference>
<evidence type="ECO:0000313" key="3">
    <source>
        <dbReference type="Ensembl" id="ENSAPEP00000030859.1"/>
    </source>
</evidence>
<feature type="signal peptide" evidence="2">
    <location>
        <begin position="1"/>
        <end position="34"/>
    </location>
</feature>
<dbReference type="PANTHER" id="PTHR16915">
    <property type="entry name" value="IMMEDIATE EARLY RESPONSE 3"/>
    <property type="match status" value="1"/>
</dbReference>
<sequence>MFGLFSRVEQQQQQGGSLLLLLLLLLGVSLKTQPELRHKTLRPAELRHSDSRSDRQTQKPAENQNHTEMYTRSSSTTTVQESFAFPRVASRSTEPEVFTFERIPAQATAVRSTVPLRPRKRCTRVMYPAKVRMHLPPPEKNQVKRWLLVLCLVVLWQIYTEEPCTDAPLAAADGPVGDYQGFPFQSPEEPLSSAPLSRCEDGEMIRNTCPLPGQEPDSSRGFEQSAGKSYMVALLVYHRLGSDN</sequence>
<feature type="compositionally biased region" description="Basic and acidic residues" evidence="1">
    <location>
        <begin position="39"/>
        <end position="57"/>
    </location>
</feature>
<dbReference type="STRING" id="161767.ENSAPEP00000030859"/>
<dbReference type="PANTHER" id="PTHR16915:SF0">
    <property type="entry name" value="RADIATION-INDUCIBLE IMMEDIATE-EARLY GENE IEX-1"/>
    <property type="match status" value="1"/>
</dbReference>
<protein>
    <recommendedName>
        <fullName evidence="5">Radiation-inducible immediate-early gene IEX-1</fullName>
    </recommendedName>
</protein>
<dbReference type="GO" id="GO:0043066">
    <property type="term" value="P:negative regulation of apoptotic process"/>
    <property type="evidence" value="ECO:0007669"/>
    <property type="project" value="InterPro"/>
</dbReference>
<keyword evidence="4" id="KW-1185">Reference proteome</keyword>
<dbReference type="Ensembl" id="ENSAPET00000031681.1">
    <property type="protein sequence ID" value="ENSAPEP00000030859.1"/>
    <property type="gene ID" value="ENSAPEG00000021924.1"/>
</dbReference>
<dbReference type="AlphaFoldDB" id="A0A3P8U0G2"/>
<dbReference type="Proteomes" id="UP000265080">
    <property type="component" value="Chromosome 5"/>
</dbReference>
<proteinExistence type="predicted"/>
<evidence type="ECO:0000256" key="1">
    <source>
        <dbReference type="SAM" id="MobiDB-lite"/>
    </source>
</evidence>
<keyword evidence="2" id="KW-0732">Signal</keyword>
<feature type="region of interest" description="Disordered" evidence="1">
    <location>
        <begin position="39"/>
        <end position="78"/>
    </location>
</feature>
<dbReference type="InterPro" id="IPR024829">
    <property type="entry name" value="IEX-1"/>
</dbReference>
<feature type="compositionally biased region" description="Polar residues" evidence="1">
    <location>
        <begin position="58"/>
        <end position="78"/>
    </location>
</feature>
<dbReference type="PRINTS" id="PR02100">
    <property type="entry name" value="GENEIEX1"/>
</dbReference>
<feature type="chain" id="PRO_5018225396" description="Radiation-inducible immediate-early gene IEX-1" evidence="2">
    <location>
        <begin position="35"/>
        <end position="244"/>
    </location>
</feature>
<dbReference type="GeneTree" id="ENSGT00390000003213"/>
<reference evidence="3" key="3">
    <citation type="submission" date="2025-09" db="UniProtKB">
        <authorList>
            <consortium name="Ensembl"/>
        </authorList>
    </citation>
    <scope>IDENTIFICATION</scope>
</reference>
<evidence type="ECO:0008006" key="5">
    <source>
        <dbReference type="Google" id="ProtNLM"/>
    </source>
</evidence>
<dbReference type="OMA" id="FRPMMPR"/>
<accession>A0A3P8U0G2</accession>
<organism evidence="3 4">
    <name type="scientific">Amphiprion percula</name>
    <name type="common">Orange clownfish</name>
    <name type="synonym">Lutjanus percula</name>
    <dbReference type="NCBI Taxonomy" id="161767"/>
    <lineage>
        <taxon>Eukaryota</taxon>
        <taxon>Metazoa</taxon>
        <taxon>Chordata</taxon>
        <taxon>Craniata</taxon>
        <taxon>Vertebrata</taxon>
        <taxon>Euteleostomi</taxon>
        <taxon>Actinopterygii</taxon>
        <taxon>Neopterygii</taxon>
        <taxon>Teleostei</taxon>
        <taxon>Neoteleostei</taxon>
        <taxon>Acanthomorphata</taxon>
        <taxon>Ovalentaria</taxon>
        <taxon>Pomacentridae</taxon>
        <taxon>Amphiprion</taxon>
    </lineage>
</organism>